<evidence type="ECO:0000256" key="1">
    <source>
        <dbReference type="SAM" id="Phobius"/>
    </source>
</evidence>
<dbReference type="EMBL" id="GGEC01053655">
    <property type="protein sequence ID" value="MBX34139.1"/>
    <property type="molecule type" value="Transcribed_RNA"/>
</dbReference>
<name>A0A2P2MV89_RHIMU</name>
<sequence>MALCLSGPNAGISIAVMTVFSFFLVLLFLWDIFVLTILSSCHLRVAIFPDNS</sequence>
<keyword evidence="1" id="KW-1133">Transmembrane helix</keyword>
<accession>A0A2P2MV89</accession>
<keyword evidence="1" id="KW-0472">Membrane</keyword>
<feature type="transmembrane region" description="Helical" evidence="1">
    <location>
        <begin position="12"/>
        <end position="38"/>
    </location>
</feature>
<dbReference type="AlphaFoldDB" id="A0A2P2MV89"/>
<reference evidence="2" key="1">
    <citation type="submission" date="2018-02" db="EMBL/GenBank/DDBJ databases">
        <title>Rhizophora mucronata_Transcriptome.</title>
        <authorList>
            <person name="Meera S.P."/>
            <person name="Sreeshan A."/>
            <person name="Augustine A."/>
        </authorList>
    </citation>
    <scope>NUCLEOTIDE SEQUENCE</scope>
    <source>
        <tissue evidence="2">Leaf</tissue>
    </source>
</reference>
<proteinExistence type="predicted"/>
<protein>
    <submittedName>
        <fullName evidence="2">Uncharacterized protein</fullName>
    </submittedName>
</protein>
<keyword evidence="1" id="KW-0812">Transmembrane</keyword>
<organism evidence="2">
    <name type="scientific">Rhizophora mucronata</name>
    <name type="common">Asiatic mangrove</name>
    <dbReference type="NCBI Taxonomy" id="61149"/>
    <lineage>
        <taxon>Eukaryota</taxon>
        <taxon>Viridiplantae</taxon>
        <taxon>Streptophyta</taxon>
        <taxon>Embryophyta</taxon>
        <taxon>Tracheophyta</taxon>
        <taxon>Spermatophyta</taxon>
        <taxon>Magnoliopsida</taxon>
        <taxon>eudicotyledons</taxon>
        <taxon>Gunneridae</taxon>
        <taxon>Pentapetalae</taxon>
        <taxon>rosids</taxon>
        <taxon>fabids</taxon>
        <taxon>Malpighiales</taxon>
        <taxon>Rhizophoraceae</taxon>
        <taxon>Rhizophora</taxon>
    </lineage>
</organism>
<evidence type="ECO:0000313" key="2">
    <source>
        <dbReference type="EMBL" id="MBX34139.1"/>
    </source>
</evidence>